<keyword evidence="7" id="KW-1185">Reference proteome</keyword>
<keyword evidence="2 5" id="KW-0812">Transmembrane</keyword>
<dbReference type="Pfam" id="PF10242">
    <property type="entry name" value="L_HMGIC_fpl"/>
    <property type="match status" value="1"/>
</dbReference>
<proteinExistence type="predicted"/>
<dbReference type="AlphaFoldDB" id="A0A3M6UKN5"/>
<keyword evidence="4 5" id="KW-0472">Membrane</keyword>
<feature type="transmembrane region" description="Helical" evidence="5">
    <location>
        <begin position="145"/>
        <end position="167"/>
    </location>
</feature>
<dbReference type="PANTHER" id="PTHR12489:SF16">
    <property type="entry name" value="LHFPL TETRASPAN SUBFAMILY MEMBER 6 PROTEIN-RELATED"/>
    <property type="match status" value="1"/>
</dbReference>
<dbReference type="Proteomes" id="UP000275408">
    <property type="component" value="Unassembled WGS sequence"/>
</dbReference>
<evidence type="ECO:0000256" key="2">
    <source>
        <dbReference type="ARBA" id="ARBA00022692"/>
    </source>
</evidence>
<sequence length="230" mass="25339">MKTPCEHPGNLSFLLIISFVIEMSAISVLWTVLSLVLLFTCTLALFSPFWHEHLPDPLSTNNSESFTAFGLLRFCFQEQFVTLQEIDAWRSSKYCSFYENIFSGIPSIYWKGAASTYALALVLLLGALFLAHVACCQRFICGKSVFAIAGVMQSIAVALLVVSLLVYPFGFKSTYVQQHCGSSSGFFTSGACDIAWGYVLAIVSTALLFFCPMIAYHLSVARPRSKATVV</sequence>
<dbReference type="GO" id="GO:0016020">
    <property type="term" value="C:membrane"/>
    <property type="evidence" value="ECO:0007669"/>
    <property type="project" value="UniProtKB-SubCell"/>
</dbReference>
<evidence type="ECO:0000256" key="5">
    <source>
        <dbReference type="SAM" id="Phobius"/>
    </source>
</evidence>
<evidence type="ECO:0000256" key="1">
    <source>
        <dbReference type="ARBA" id="ARBA00004141"/>
    </source>
</evidence>
<accession>A0A3M6UKN5</accession>
<protein>
    <recommendedName>
        <fullName evidence="8">Lipoma HMGIC fusion partner-like 2 protein</fullName>
    </recommendedName>
</protein>
<dbReference type="OrthoDB" id="5975578at2759"/>
<dbReference type="PANTHER" id="PTHR12489">
    <property type="entry name" value="LIPOMA HMGIC FUSION PARTNER-LIKE PROTEIN"/>
    <property type="match status" value="1"/>
</dbReference>
<keyword evidence="3 5" id="KW-1133">Transmembrane helix</keyword>
<evidence type="ECO:0000256" key="3">
    <source>
        <dbReference type="ARBA" id="ARBA00022989"/>
    </source>
</evidence>
<evidence type="ECO:0008006" key="8">
    <source>
        <dbReference type="Google" id="ProtNLM"/>
    </source>
</evidence>
<evidence type="ECO:0000313" key="7">
    <source>
        <dbReference type="Proteomes" id="UP000275408"/>
    </source>
</evidence>
<dbReference type="EMBL" id="RCHS01001296">
    <property type="protein sequence ID" value="RMX54237.1"/>
    <property type="molecule type" value="Genomic_DNA"/>
</dbReference>
<dbReference type="InterPro" id="IPR019372">
    <property type="entry name" value="LHFPL"/>
</dbReference>
<comment type="subcellular location">
    <subcellularLocation>
        <location evidence="1">Membrane</location>
        <topology evidence="1">Multi-pass membrane protein</topology>
    </subcellularLocation>
</comment>
<evidence type="ECO:0000313" key="6">
    <source>
        <dbReference type="EMBL" id="RMX54237.1"/>
    </source>
</evidence>
<feature type="transmembrane region" description="Helical" evidence="5">
    <location>
        <begin position="195"/>
        <end position="216"/>
    </location>
</feature>
<comment type="caution">
    <text evidence="6">The sequence shown here is derived from an EMBL/GenBank/DDBJ whole genome shotgun (WGS) entry which is preliminary data.</text>
</comment>
<feature type="transmembrane region" description="Helical" evidence="5">
    <location>
        <begin position="108"/>
        <end position="133"/>
    </location>
</feature>
<name>A0A3M6UKN5_POCDA</name>
<feature type="transmembrane region" description="Helical" evidence="5">
    <location>
        <begin position="12"/>
        <end position="45"/>
    </location>
</feature>
<gene>
    <name evidence="6" type="ORF">pdam_00016911</name>
</gene>
<reference evidence="6 7" key="1">
    <citation type="journal article" date="2018" name="Sci. Rep.">
        <title>Comparative analysis of the Pocillopora damicornis genome highlights role of immune system in coral evolution.</title>
        <authorList>
            <person name="Cunning R."/>
            <person name="Bay R.A."/>
            <person name="Gillette P."/>
            <person name="Baker A.C."/>
            <person name="Traylor-Knowles N."/>
        </authorList>
    </citation>
    <scope>NUCLEOTIDE SEQUENCE [LARGE SCALE GENOMIC DNA]</scope>
    <source>
        <strain evidence="6">RSMAS</strain>
        <tissue evidence="6">Whole animal</tissue>
    </source>
</reference>
<organism evidence="6 7">
    <name type="scientific">Pocillopora damicornis</name>
    <name type="common">Cauliflower coral</name>
    <name type="synonym">Millepora damicornis</name>
    <dbReference type="NCBI Taxonomy" id="46731"/>
    <lineage>
        <taxon>Eukaryota</taxon>
        <taxon>Metazoa</taxon>
        <taxon>Cnidaria</taxon>
        <taxon>Anthozoa</taxon>
        <taxon>Hexacorallia</taxon>
        <taxon>Scleractinia</taxon>
        <taxon>Astrocoeniina</taxon>
        <taxon>Pocilloporidae</taxon>
        <taxon>Pocillopora</taxon>
    </lineage>
</organism>
<dbReference type="Gene3D" id="1.20.140.150">
    <property type="match status" value="1"/>
</dbReference>
<evidence type="ECO:0000256" key="4">
    <source>
        <dbReference type="ARBA" id="ARBA00023136"/>
    </source>
</evidence>